<dbReference type="Proteomes" id="UP000095085">
    <property type="component" value="Unassembled WGS sequence"/>
</dbReference>
<evidence type="ECO:0000313" key="2">
    <source>
        <dbReference type="Proteomes" id="UP000095085"/>
    </source>
</evidence>
<organism evidence="1 2">
    <name type="scientific">Hyphopichia burtonii NRRL Y-1933</name>
    <dbReference type="NCBI Taxonomy" id="984485"/>
    <lineage>
        <taxon>Eukaryota</taxon>
        <taxon>Fungi</taxon>
        <taxon>Dikarya</taxon>
        <taxon>Ascomycota</taxon>
        <taxon>Saccharomycotina</taxon>
        <taxon>Pichiomycetes</taxon>
        <taxon>Debaryomycetaceae</taxon>
        <taxon>Hyphopichia</taxon>
    </lineage>
</organism>
<proteinExistence type="predicted"/>
<dbReference type="RefSeq" id="XP_020078918.1">
    <property type="nucleotide sequence ID" value="XM_020223379.1"/>
</dbReference>
<gene>
    <name evidence="1" type="ORF">HYPBUDRAFT_3779</name>
</gene>
<keyword evidence="2" id="KW-1185">Reference proteome</keyword>
<accession>A0A1E4RRM0</accession>
<sequence>MTFPTDFKESHSLVESKLPNSKISVERLRLTKFVSSQNIDTFLITNCNPIFLYSRSSKSWYKQIRHTQTVGKTYSKLLSYSHINNYTRLYKVFQKSISKKHLNKHQFKVLSAFPQTKKIYLSFSILTEDDELMLLRTIICCHNVIPQVPIELEVFVIRPSKRLESLLYNVNIQHFRTITLPGCLDLG</sequence>
<protein>
    <submittedName>
        <fullName evidence="1">Uncharacterized protein</fullName>
    </submittedName>
</protein>
<dbReference type="EMBL" id="KV454538">
    <property type="protein sequence ID" value="ODV69851.1"/>
    <property type="molecule type" value="Genomic_DNA"/>
</dbReference>
<dbReference type="AlphaFoldDB" id="A0A1E4RRM0"/>
<reference evidence="2" key="1">
    <citation type="submission" date="2016-05" db="EMBL/GenBank/DDBJ databases">
        <title>Comparative genomics of biotechnologically important yeasts.</title>
        <authorList>
            <consortium name="DOE Joint Genome Institute"/>
            <person name="Riley R."/>
            <person name="Haridas S."/>
            <person name="Wolfe K.H."/>
            <person name="Lopes M.R."/>
            <person name="Hittinger C.T."/>
            <person name="Goker M."/>
            <person name="Salamov A."/>
            <person name="Wisecaver J."/>
            <person name="Long T.M."/>
            <person name="Aerts A.L."/>
            <person name="Barry K."/>
            <person name="Choi C."/>
            <person name="Clum A."/>
            <person name="Coughlan A.Y."/>
            <person name="Deshpande S."/>
            <person name="Douglass A.P."/>
            <person name="Hanson S.J."/>
            <person name="Klenk H.-P."/>
            <person name="Labutti K."/>
            <person name="Lapidus A."/>
            <person name="Lindquist E."/>
            <person name="Lipzen A."/>
            <person name="Meier-Kolthoff J.P."/>
            <person name="Ohm R.A."/>
            <person name="Otillar R.P."/>
            <person name="Pangilinan J."/>
            <person name="Peng Y."/>
            <person name="Rokas A."/>
            <person name="Rosa C.A."/>
            <person name="Scheuner C."/>
            <person name="Sibirny A.A."/>
            <person name="Slot J.C."/>
            <person name="Stielow J.B."/>
            <person name="Sun H."/>
            <person name="Kurtzman C.P."/>
            <person name="Blackwell M."/>
            <person name="Grigoriev I.V."/>
            <person name="Jeffries T.W."/>
        </authorList>
    </citation>
    <scope>NUCLEOTIDE SEQUENCE [LARGE SCALE GENOMIC DNA]</scope>
    <source>
        <strain evidence="2">NRRL Y-1933</strain>
    </source>
</reference>
<dbReference type="GeneID" id="30997928"/>
<name>A0A1E4RRM0_9ASCO</name>
<evidence type="ECO:0000313" key="1">
    <source>
        <dbReference type="EMBL" id="ODV69851.1"/>
    </source>
</evidence>